<dbReference type="PANTHER" id="PTHR44186:SF1">
    <property type="entry name" value="BARDET-BIEDL SYNDROME 4 PROTEIN"/>
    <property type="match status" value="1"/>
</dbReference>
<evidence type="ECO:0000313" key="7">
    <source>
        <dbReference type="Proteomes" id="UP001363151"/>
    </source>
</evidence>
<evidence type="ECO:0000313" key="6">
    <source>
        <dbReference type="EMBL" id="KAK7248821.1"/>
    </source>
</evidence>
<feature type="compositionally biased region" description="Basic and acidic residues" evidence="5">
    <location>
        <begin position="416"/>
        <end position="427"/>
    </location>
</feature>
<keyword evidence="1" id="KW-0677">Repeat</keyword>
<evidence type="ECO:0000256" key="4">
    <source>
        <dbReference type="PROSITE-ProRule" id="PRU00339"/>
    </source>
</evidence>
<evidence type="ECO:0000256" key="2">
    <source>
        <dbReference type="ARBA" id="ARBA00022803"/>
    </source>
</evidence>
<dbReference type="Gene3D" id="1.25.40.10">
    <property type="entry name" value="Tetratricopeptide repeat domain"/>
    <property type="match status" value="2"/>
</dbReference>
<evidence type="ECO:0000256" key="5">
    <source>
        <dbReference type="SAM" id="MobiDB-lite"/>
    </source>
</evidence>
<dbReference type="Pfam" id="PF13414">
    <property type="entry name" value="TPR_11"/>
    <property type="match status" value="1"/>
</dbReference>
<dbReference type="PROSITE" id="PS50005">
    <property type="entry name" value="TPR"/>
    <property type="match status" value="4"/>
</dbReference>
<keyword evidence="2 4" id="KW-0802">TPR repeat</keyword>
<gene>
    <name evidence="6" type="primary">BBS4</name>
    <name evidence="6" type="ORF">SO694_00042019</name>
</gene>
<protein>
    <submittedName>
        <fullName evidence="6">Protein O-mannosyl-transferase</fullName>
    </submittedName>
</protein>
<accession>A0ABR1G6N6</accession>
<comment type="caution">
    <text evidence="6">The sequence shown here is derived from an EMBL/GenBank/DDBJ whole genome shotgun (WGS) entry which is preliminary data.</text>
</comment>
<feature type="repeat" description="TPR" evidence="4">
    <location>
        <begin position="205"/>
        <end position="238"/>
    </location>
</feature>
<comment type="similarity">
    <text evidence="3">Belongs to the BBS4 family.</text>
</comment>
<feature type="repeat" description="TPR" evidence="4">
    <location>
        <begin position="341"/>
        <end position="374"/>
    </location>
</feature>
<reference evidence="6 7" key="1">
    <citation type="submission" date="2024-03" db="EMBL/GenBank/DDBJ databases">
        <title>Aureococcus anophagefferens CCMP1851 and Kratosvirus quantuckense: Draft genome of a second virus-susceptible host strain in the model system.</title>
        <authorList>
            <person name="Chase E."/>
            <person name="Truchon A.R."/>
            <person name="Schepens W."/>
            <person name="Wilhelm S.W."/>
        </authorList>
    </citation>
    <scope>NUCLEOTIDE SEQUENCE [LARGE SCALE GENOMIC DNA]</scope>
    <source>
        <strain evidence="6 7">CCMP1851</strain>
    </source>
</reference>
<proteinExistence type="inferred from homology"/>
<dbReference type="InterPro" id="IPR019734">
    <property type="entry name" value="TPR_rpt"/>
</dbReference>
<dbReference type="SMART" id="SM00028">
    <property type="entry name" value="TPR"/>
    <property type="match status" value="8"/>
</dbReference>
<dbReference type="SUPFAM" id="SSF48452">
    <property type="entry name" value="TPR-like"/>
    <property type="match status" value="2"/>
</dbReference>
<feature type="compositionally biased region" description="Basic residues" evidence="5">
    <location>
        <begin position="379"/>
        <end position="412"/>
    </location>
</feature>
<dbReference type="Pfam" id="PF13181">
    <property type="entry name" value="TPR_8"/>
    <property type="match status" value="2"/>
</dbReference>
<dbReference type="EMBL" id="JBBJCI010000085">
    <property type="protein sequence ID" value="KAK7248821.1"/>
    <property type="molecule type" value="Genomic_DNA"/>
</dbReference>
<dbReference type="Pfam" id="PF13432">
    <property type="entry name" value="TPR_16"/>
    <property type="match status" value="1"/>
</dbReference>
<name>A0ABR1G6N6_AURAN</name>
<sequence length="427" mass="48083">MADAKPGMRKKKEVFKSPERFNWLISLLYGRQEFGECLKVVEQALEESGGLNEYPLYIKALIMRQQGKIQESLTLFQSATCLNPSNVANLKQVGHSLYLLGKHKAALGVYKQAREMSADMQRSSSDGGRADAGDGNDWELWHNSGLCHAYLKQYDKAIEAFTRANGIGRHDATFMQLGKVYQQMGNHKEALRVYQDALDFSPENPELLCTIGLTYLRLNEHQRAFDFLGNSLTHDPKNPKAILAAGSIIQDNKDMDVALHKYRVAAVQTPHSAQLWNNIGMALFGKGKNVAAVSCLKRALYYDPFEWIISFNLGLVHLHTEQYASAFHHFNTSINLKGDYAQSYMYLGVALSKMDDAANAFAAFDKSLKLADDYDAPQLRHRPRQRRQARRRANPPRRLRGHAQGHGARRGARGGPLEHAKVLRDKL</sequence>
<dbReference type="Proteomes" id="UP001363151">
    <property type="component" value="Unassembled WGS sequence"/>
</dbReference>
<organism evidence="6 7">
    <name type="scientific">Aureococcus anophagefferens</name>
    <name type="common">Harmful bloom alga</name>
    <dbReference type="NCBI Taxonomy" id="44056"/>
    <lineage>
        <taxon>Eukaryota</taxon>
        <taxon>Sar</taxon>
        <taxon>Stramenopiles</taxon>
        <taxon>Ochrophyta</taxon>
        <taxon>Pelagophyceae</taxon>
        <taxon>Pelagomonadales</taxon>
        <taxon>Pelagomonadaceae</taxon>
        <taxon>Aureococcus</taxon>
    </lineage>
</organism>
<dbReference type="PROSITE" id="PS50293">
    <property type="entry name" value="TPR_REGION"/>
    <property type="match status" value="1"/>
</dbReference>
<evidence type="ECO:0000256" key="1">
    <source>
        <dbReference type="ARBA" id="ARBA00022737"/>
    </source>
</evidence>
<feature type="repeat" description="TPR" evidence="4">
    <location>
        <begin position="171"/>
        <end position="204"/>
    </location>
</feature>
<feature type="region of interest" description="Disordered" evidence="5">
    <location>
        <begin position="375"/>
        <end position="427"/>
    </location>
</feature>
<feature type="repeat" description="TPR" evidence="4">
    <location>
        <begin position="273"/>
        <end position="306"/>
    </location>
</feature>
<dbReference type="InterPro" id="IPR011990">
    <property type="entry name" value="TPR-like_helical_dom_sf"/>
</dbReference>
<evidence type="ECO:0000256" key="3">
    <source>
        <dbReference type="ARBA" id="ARBA00023778"/>
    </source>
</evidence>
<keyword evidence="7" id="KW-1185">Reference proteome</keyword>
<dbReference type="PANTHER" id="PTHR44186">
    <property type="match status" value="1"/>
</dbReference>